<feature type="region of interest" description="Disordered" evidence="1">
    <location>
        <begin position="617"/>
        <end position="636"/>
    </location>
</feature>
<reference evidence="2 3" key="1">
    <citation type="journal article" date="2014" name="Mol. Plant">
        <title>Chromosome Scale Genome Assembly and Transcriptome Profiling of Nannochloropsis gaditana in Nitrogen Depletion.</title>
        <authorList>
            <person name="Corteggiani Carpinelli E."/>
            <person name="Telatin A."/>
            <person name="Vitulo N."/>
            <person name="Forcato C."/>
            <person name="D'Angelo M."/>
            <person name="Schiavon R."/>
            <person name="Vezzi A."/>
            <person name="Giacometti G.M."/>
            <person name="Morosinotto T."/>
            <person name="Valle G."/>
        </authorList>
    </citation>
    <scope>NUCLEOTIDE SEQUENCE [LARGE SCALE GENOMIC DNA]</scope>
    <source>
        <strain evidence="2 3">B-31</strain>
    </source>
</reference>
<name>W7U439_9STRA</name>
<feature type="compositionally biased region" description="Pro residues" evidence="1">
    <location>
        <begin position="61"/>
        <end position="70"/>
    </location>
</feature>
<gene>
    <name evidence="2" type="ORF">Naga_100107g5</name>
</gene>
<organism evidence="2 3">
    <name type="scientific">Nannochloropsis gaditana</name>
    <dbReference type="NCBI Taxonomy" id="72520"/>
    <lineage>
        <taxon>Eukaryota</taxon>
        <taxon>Sar</taxon>
        <taxon>Stramenopiles</taxon>
        <taxon>Ochrophyta</taxon>
        <taxon>Eustigmatophyceae</taxon>
        <taxon>Eustigmatales</taxon>
        <taxon>Monodopsidaceae</taxon>
        <taxon>Nannochloropsis</taxon>
    </lineage>
</organism>
<feature type="compositionally biased region" description="Basic and acidic residues" evidence="1">
    <location>
        <begin position="460"/>
        <end position="475"/>
    </location>
</feature>
<feature type="compositionally biased region" description="Low complexity" evidence="1">
    <location>
        <begin position="950"/>
        <end position="960"/>
    </location>
</feature>
<evidence type="ECO:0000256" key="1">
    <source>
        <dbReference type="SAM" id="MobiDB-lite"/>
    </source>
</evidence>
<keyword evidence="3" id="KW-1185">Reference proteome</keyword>
<feature type="region of interest" description="Disordered" evidence="1">
    <location>
        <begin position="923"/>
        <end position="960"/>
    </location>
</feature>
<feature type="compositionally biased region" description="Polar residues" evidence="1">
    <location>
        <begin position="7"/>
        <end position="19"/>
    </location>
</feature>
<dbReference type="EMBL" id="AZIL01000442">
    <property type="protein sequence ID" value="EWM27454.1"/>
    <property type="molecule type" value="Genomic_DNA"/>
</dbReference>
<dbReference type="OrthoDB" id="10298907at2759"/>
<protein>
    <submittedName>
        <fullName evidence="2">Uncharacterized protein</fullName>
    </submittedName>
</protein>
<evidence type="ECO:0000313" key="3">
    <source>
        <dbReference type="Proteomes" id="UP000019335"/>
    </source>
</evidence>
<accession>W7U439</accession>
<feature type="compositionally biased region" description="Basic and acidic residues" evidence="1">
    <location>
        <begin position="923"/>
        <end position="941"/>
    </location>
</feature>
<feature type="region of interest" description="Disordered" evidence="1">
    <location>
        <begin position="442"/>
        <end position="486"/>
    </location>
</feature>
<comment type="caution">
    <text evidence="2">The sequence shown here is derived from an EMBL/GenBank/DDBJ whole genome shotgun (WGS) entry which is preliminary data.</text>
</comment>
<evidence type="ECO:0000313" key="2">
    <source>
        <dbReference type="EMBL" id="EWM27454.1"/>
    </source>
</evidence>
<sequence length="1133" mass="123433">MPHKTSRSGSVKTKPTTSIQDRKDCTSIAAAKRDVNVSGGVRETKAHAPPSLPEDTLLPPTAAPSAPPVPDKAESRAFNPQKENNPNRKHGTGSVTASAMKKKNARSDLSVKVSGFSAPILDWLSTGFLLQAAGASTVLNKFLTDLSKEYFGQILLQVQRQDAKGLREVLMQHAQEPRATALGVGMCATENNSGIKSKLVKSKDKITKRNGNETEQVGLTGPSSVLGPVALSWENTALSRLKHPVKGAWEAAKVYGPPLGPTPLALSGQATPETSDPDLKLAVLTKYKAFSPVLDPSLTATAAATAQEWVESTTWMKKDGGGRFDKALDNLSALLSGMAAVYPSVRAALPTALEGLQKVQEVRNSLRSGEEGRGMGKEEVEGLIRWRVRRLLCQAWAGRKAKEKGEVLAAENALTALQTAMDAEDVQVGDFVRACRKEEETKIETADTKGQGGNDSEGVVDGRGELSERAVRNKEEEVEERTSMSAAESMSEQRAWEAHLKHHSGLSQAVASRIAAFRQWLQDGKAQDVIRDVLLLLRQHQHKETCLLPVDVHVLQENLGKAALVVGNPTLALSALDKAGKVGVCTEGDNPTLPPCVEYCPLALRLKALALEVKGEEEATKREGSAAEKTEDEPHATELALDVLGDLRKEDIERNDSVRRASYLTSAAVHTYHRLKRLSNGEGGQGEAPEKTRVVVERGLGLLEQARGMFDADRNEEGTEGGRWVSLVDPKWVSLSQDGDAMLWIQTNRLLAIFYAEPCLAPSLPHHHDLSIAAYQAALLPATRLLDGTLEAHSMVHTLRFELARAYARRGKNEQDEATCLALLREAEAALLPSQREEMGRLLHYTGRLLEEKGRKKVEDENEGGGEKELREAIELFGRAVEAFEGVRAKPKGEEERLNYMIGLNKSMAGIYVTLMKSMDKGCEGRSDGTEAGKEGGKDKNGQQQLSGKPSLFPSSPSLSPPKQAIWNADLEKAINRYTNAYTLLSAVAGGGGKASFEAGQVAFAIGDLYLQRRKEKRARNVENAIAWFEKAERDIRRSAPDRKDASGRYLPLYTQLYGKLAGLWHERAGLRKKEGGGSSGKVKEDLRKGEAYGVLFTNARRNYELRADVLAGRMADGLRVEEEGKDRGKEER</sequence>
<feature type="compositionally biased region" description="Basic and acidic residues" evidence="1">
    <location>
        <begin position="20"/>
        <end position="35"/>
    </location>
</feature>
<dbReference type="Proteomes" id="UP000019335">
    <property type="component" value="Chromosome 6"/>
</dbReference>
<proteinExistence type="predicted"/>
<feature type="region of interest" description="Disordered" evidence="1">
    <location>
        <begin position="1"/>
        <end position="104"/>
    </location>
</feature>
<dbReference type="AlphaFoldDB" id="W7U439"/>